<proteinExistence type="predicted"/>
<dbReference type="AlphaFoldDB" id="A0A0F9C918"/>
<accession>A0A0F9C918</accession>
<sequence>MSKQKIDHLKQVEEMVLLIDSCHTFRTHKDAIRNGYIYWHAIMDGFEPEERGTGGGREKRAFIVGFLFSLYGNYSIENLDDMDFDVERYAEVTNTQQREEI</sequence>
<reference evidence="1" key="1">
    <citation type="journal article" date="2015" name="Nature">
        <title>Complex archaea that bridge the gap between prokaryotes and eukaryotes.</title>
        <authorList>
            <person name="Spang A."/>
            <person name="Saw J.H."/>
            <person name="Jorgensen S.L."/>
            <person name="Zaremba-Niedzwiedzka K."/>
            <person name="Martijn J."/>
            <person name="Lind A.E."/>
            <person name="van Eijk R."/>
            <person name="Schleper C."/>
            <person name="Guy L."/>
            <person name="Ettema T.J."/>
        </authorList>
    </citation>
    <scope>NUCLEOTIDE SEQUENCE</scope>
</reference>
<organism evidence="1">
    <name type="scientific">marine sediment metagenome</name>
    <dbReference type="NCBI Taxonomy" id="412755"/>
    <lineage>
        <taxon>unclassified sequences</taxon>
        <taxon>metagenomes</taxon>
        <taxon>ecological metagenomes</taxon>
    </lineage>
</organism>
<gene>
    <name evidence="1" type="ORF">LCGC14_2695330</name>
</gene>
<evidence type="ECO:0000313" key="1">
    <source>
        <dbReference type="EMBL" id="KKK93191.1"/>
    </source>
</evidence>
<name>A0A0F9C918_9ZZZZ</name>
<protein>
    <submittedName>
        <fullName evidence="1">Uncharacterized protein</fullName>
    </submittedName>
</protein>
<comment type="caution">
    <text evidence="1">The sequence shown here is derived from an EMBL/GenBank/DDBJ whole genome shotgun (WGS) entry which is preliminary data.</text>
</comment>
<dbReference type="EMBL" id="LAZR01047879">
    <property type="protein sequence ID" value="KKK93191.1"/>
    <property type="molecule type" value="Genomic_DNA"/>
</dbReference>